<gene>
    <name evidence="2" type="ORF">AVDCRST_MAG68-1842</name>
</gene>
<evidence type="ECO:0000256" key="1">
    <source>
        <dbReference type="SAM" id="MobiDB-lite"/>
    </source>
</evidence>
<feature type="region of interest" description="Disordered" evidence="1">
    <location>
        <begin position="1"/>
        <end position="30"/>
    </location>
</feature>
<dbReference type="EMBL" id="CADCTW010000094">
    <property type="protein sequence ID" value="CAA9321071.1"/>
    <property type="molecule type" value="Genomic_DNA"/>
</dbReference>
<dbReference type="AlphaFoldDB" id="A0A6J4L2G8"/>
<evidence type="ECO:0000313" key="2">
    <source>
        <dbReference type="EMBL" id="CAA9321071.1"/>
    </source>
</evidence>
<reference evidence="2" key="1">
    <citation type="submission" date="2020-02" db="EMBL/GenBank/DDBJ databases">
        <authorList>
            <person name="Meier V. D."/>
        </authorList>
    </citation>
    <scope>NUCLEOTIDE SEQUENCE</scope>
    <source>
        <strain evidence="2">AVDCRST_MAG68</strain>
    </source>
</reference>
<protein>
    <submittedName>
        <fullName evidence="2">Uncharacterized protein</fullName>
    </submittedName>
</protein>
<proteinExistence type="predicted"/>
<sequence length="30" mass="3444">MITLPRRPRAPIEPVQPVVTPRDRRPAAPR</sequence>
<name>A0A6J4L2G8_9BACT</name>
<feature type="non-terminal residue" evidence="2">
    <location>
        <position position="30"/>
    </location>
</feature>
<feature type="compositionally biased region" description="Basic and acidic residues" evidence="1">
    <location>
        <begin position="21"/>
        <end position="30"/>
    </location>
</feature>
<accession>A0A6J4L2G8</accession>
<organism evidence="2">
    <name type="scientific">uncultured Gemmatimonadota bacterium</name>
    <dbReference type="NCBI Taxonomy" id="203437"/>
    <lineage>
        <taxon>Bacteria</taxon>
        <taxon>Pseudomonadati</taxon>
        <taxon>Gemmatimonadota</taxon>
        <taxon>environmental samples</taxon>
    </lineage>
</organism>